<evidence type="ECO:0000313" key="4">
    <source>
        <dbReference type="Proteomes" id="UP000299102"/>
    </source>
</evidence>
<dbReference type="EMBL" id="BGZK01000518">
    <property type="protein sequence ID" value="GBP48178.1"/>
    <property type="molecule type" value="Genomic_DNA"/>
</dbReference>
<organism evidence="3 4">
    <name type="scientific">Eumeta variegata</name>
    <name type="common">Bagworm moth</name>
    <name type="synonym">Eumeta japonica</name>
    <dbReference type="NCBI Taxonomy" id="151549"/>
    <lineage>
        <taxon>Eukaryota</taxon>
        <taxon>Metazoa</taxon>
        <taxon>Ecdysozoa</taxon>
        <taxon>Arthropoda</taxon>
        <taxon>Hexapoda</taxon>
        <taxon>Insecta</taxon>
        <taxon>Pterygota</taxon>
        <taxon>Neoptera</taxon>
        <taxon>Endopterygota</taxon>
        <taxon>Lepidoptera</taxon>
        <taxon>Glossata</taxon>
        <taxon>Ditrysia</taxon>
        <taxon>Tineoidea</taxon>
        <taxon>Psychidae</taxon>
        <taxon>Oiketicinae</taxon>
        <taxon>Eumeta</taxon>
    </lineage>
</organism>
<feature type="domain" description="Reverse transcriptase" evidence="2">
    <location>
        <begin position="142"/>
        <end position="237"/>
    </location>
</feature>
<evidence type="ECO:0000259" key="2">
    <source>
        <dbReference type="Pfam" id="PF00078"/>
    </source>
</evidence>
<evidence type="ECO:0000256" key="1">
    <source>
        <dbReference type="SAM" id="MobiDB-lite"/>
    </source>
</evidence>
<dbReference type="Proteomes" id="UP000299102">
    <property type="component" value="Unassembled WGS sequence"/>
</dbReference>
<dbReference type="OrthoDB" id="7429635at2759"/>
<comment type="caution">
    <text evidence="3">The sequence shown here is derived from an EMBL/GenBank/DDBJ whole genome shotgun (WGS) entry which is preliminary data.</text>
</comment>
<keyword evidence="4" id="KW-1185">Reference proteome</keyword>
<feature type="compositionally biased region" description="Polar residues" evidence="1">
    <location>
        <begin position="350"/>
        <end position="367"/>
    </location>
</feature>
<evidence type="ECO:0000313" key="3">
    <source>
        <dbReference type="EMBL" id="GBP48178.1"/>
    </source>
</evidence>
<sequence length="397" mass="45380">MNRGLREKYQCTLFEQTANLKFTIANNNECAEYISNLEQAITNSLDEHATQKAHNKSEPEHVERLIQERNQTRNRAWRLRTNIRNVQRNVETESRTTPVQKLPHIGCNIEREPVDVLVDVAIVQESNISEEHKAPTAPSINPALVTGIQTGKFVIDALNKDDGVSMISTDLSKAFNSINHEGLVKKLQNADVPKNVIKIIDNYLSYRILREKFHITKRAEKPIPHGVPQGFFLGPRLHPNHATRRSEWAAETIISYHDRWGLKCNVNKTESMLFAKKRKFNKRTLLRVFQNRHCNQADQDSSLSAARSRLMGHTTPLEIPHNRLVGNARLGPVAHLCQRSKRGYVERTTRPTYSTTLQDTEQPSPQLTPARRSSKWDAAERHQSSRRPPRTWLSGPG</sequence>
<dbReference type="AlphaFoldDB" id="A0A4C1W9W8"/>
<proteinExistence type="predicted"/>
<protein>
    <recommendedName>
        <fullName evidence="2">Reverse transcriptase domain-containing protein</fullName>
    </recommendedName>
</protein>
<dbReference type="Pfam" id="PF00078">
    <property type="entry name" value="RVT_1"/>
    <property type="match status" value="1"/>
</dbReference>
<feature type="compositionally biased region" description="Basic and acidic residues" evidence="1">
    <location>
        <begin position="374"/>
        <end position="383"/>
    </location>
</feature>
<dbReference type="InterPro" id="IPR000477">
    <property type="entry name" value="RT_dom"/>
</dbReference>
<reference evidence="3 4" key="1">
    <citation type="journal article" date="2019" name="Commun. Biol.">
        <title>The bagworm genome reveals a unique fibroin gene that provides high tensile strength.</title>
        <authorList>
            <person name="Kono N."/>
            <person name="Nakamura H."/>
            <person name="Ohtoshi R."/>
            <person name="Tomita M."/>
            <person name="Numata K."/>
            <person name="Arakawa K."/>
        </authorList>
    </citation>
    <scope>NUCLEOTIDE SEQUENCE [LARGE SCALE GENOMIC DNA]</scope>
</reference>
<name>A0A4C1W9W8_EUMVA</name>
<accession>A0A4C1W9W8</accession>
<dbReference type="STRING" id="151549.A0A4C1W9W8"/>
<feature type="region of interest" description="Disordered" evidence="1">
    <location>
        <begin position="341"/>
        <end position="397"/>
    </location>
</feature>
<gene>
    <name evidence="3" type="ORF">EVAR_27564_1</name>
</gene>